<evidence type="ECO:0000256" key="2">
    <source>
        <dbReference type="SAM" id="SignalP"/>
    </source>
</evidence>
<accession>A0A0H4I6B8</accession>
<keyword evidence="4" id="KW-1185">Reference proteome</keyword>
<organism evidence="3 4">
    <name type="scientific">Marinobacter psychrophilus</name>
    <dbReference type="NCBI Taxonomy" id="330734"/>
    <lineage>
        <taxon>Bacteria</taxon>
        <taxon>Pseudomonadati</taxon>
        <taxon>Pseudomonadota</taxon>
        <taxon>Gammaproteobacteria</taxon>
        <taxon>Pseudomonadales</taxon>
        <taxon>Marinobacteraceae</taxon>
        <taxon>Marinobacter</taxon>
    </lineage>
</organism>
<dbReference type="RefSeq" id="WP_048386871.1">
    <property type="nucleotide sequence ID" value="NZ_CP011494.1"/>
</dbReference>
<feature type="compositionally biased region" description="Basic and acidic residues" evidence="1">
    <location>
        <begin position="63"/>
        <end position="111"/>
    </location>
</feature>
<feature type="signal peptide" evidence="2">
    <location>
        <begin position="1"/>
        <end position="27"/>
    </location>
</feature>
<dbReference type="AlphaFoldDB" id="A0A0H4I6B8"/>
<evidence type="ECO:0000313" key="3">
    <source>
        <dbReference type="EMBL" id="AKO53283.1"/>
    </source>
</evidence>
<sequence>MKTPQSVRIAAALITCAMLSAAPLAMAQGFEKGANKYQRMQEQCEQMTSTDMQARKAQQQQRMMERRNQTADRLKLTDEQRGTWNDMQKERQQQMQKKMEKQQKRCDKMAK</sequence>
<reference evidence="3 4" key="1">
    <citation type="submission" date="2015-05" db="EMBL/GenBank/DDBJ databases">
        <title>Complete genome of Marinobacter psychrophilus strain 20041T isolated from sea-ice of the Canadian Basin.</title>
        <authorList>
            <person name="Song L."/>
            <person name="Ren L."/>
            <person name="Yu Y."/>
            <person name="Wang X."/>
        </authorList>
    </citation>
    <scope>NUCLEOTIDE SEQUENCE [LARGE SCALE GENOMIC DNA]</scope>
    <source>
        <strain evidence="3 4">20041</strain>
    </source>
</reference>
<dbReference type="STRING" id="330734.ABA45_13350"/>
<dbReference type="Proteomes" id="UP000036406">
    <property type="component" value="Chromosome"/>
</dbReference>
<feature type="region of interest" description="Disordered" evidence="1">
    <location>
        <begin position="47"/>
        <end position="111"/>
    </location>
</feature>
<evidence type="ECO:0000256" key="1">
    <source>
        <dbReference type="SAM" id="MobiDB-lite"/>
    </source>
</evidence>
<proteinExistence type="predicted"/>
<keyword evidence="2" id="KW-0732">Signal</keyword>
<feature type="chain" id="PRO_5005206475" evidence="2">
    <location>
        <begin position="28"/>
        <end position="111"/>
    </location>
</feature>
<dbReference type="EMBL" id="CP011494">
    <property type="protein sequence ID" value="AKO53283.1"/>
    <property type="molecule type" value="Genomic_DNA"/>
</dbReference>
<gene>
    <name evidence="3" type="ORF">ABA45_13350</name>
</gene>
<name>A0A0H4I6B8_9GAMM</name>
<evidence type="ECO:0000313" key="4">
    <source>
        <dbReference type="Proteomes" id="UP000036406"/>
    </source>
</evidence>
<protein>
    <submittedName>
        <fullName evidence="3">Uncharacterized protein</fullName>
    </submittedName>
</protein>
<dbReference type="PATRIC" id="fig|330734.3.peg.2797"/>
<dbReference type="KEGG" id="mpq:ABA45_13350"/>